<feature type="domain" description="Metallo-beta-lactamase" evidence="1">
    <location>
        <begin position="142"/>
        <end position="302"/>
    </location>
</feature>
<proteinExistence type="predicted"/>
<dbReference type="PANTHER" id="PTHR42773:SF1">
    <property type="entry name" value="METALLO-BETA-LACTAMASE FAMILY PROTEIN"/>
    <property type="match status" value="1"/>
</dbReference>
<dbReference type="SUPFAM" id="SSF54862">
    <property type="entry name" value="4Fe-4S ferredoxins"/>
    <property type="match status" value="1"/>
</dbReference>
<keyword evidence="3" id="KW-1185">Reference proteome</keyword>
<gene>
    <name evidence="2" type="ORF">A4U43_C09F5640</name>
</gene>
<dbReference type="GO" id="GO:0019904">
    <property type="term" value="F:protein domain specific binding"/>
    <property type="evidence" value="ECO:0007669"/>
    <property type="project" value="EnsemblPlants"/>
</dbReference>
<dbReference type="EMBL" id="CM007389">
    <property type="protein sequence ID" value="ONK57921.1"/>
    <property type="molecule type" value="Genomic_DNA"/>
</dbReference>
<evidence type="ECO:0000313" key="2">
    <source>
        <dbReference type="EMBL" id="ONK57921.1"/>
    </source>
</evidence>
<organism evidence="2 3">
    <name type="scientific">Asparagus officinalis</name>
    <name type="common">Garden asparagus</name>
    <dbReference type="NCBI Taxonomy" id="4686"/>
    <lineage>
        <taxon>Eukaryota</taxon>
        <taxon>Viridiplantae</taxon>
        <taxon>Streptophyta</taxon>
        <taxon>Embryophyta</taxon>
        <taxon>Tracheophyta</taxon>
        <taxon>Spermatophyta</taxon>
        <taxon>Magnoliopsida</taxon>
        <taxon>Liliopsida</taxon>
        <taxon>Asparagales</taxon>
        <taxon>Asparagaceae</taxon>
        <taxon>Asparagoideae</taxon>
        <taxon>Asparagus</taxon>
    </lineage>
</organism>
<accession>A0A5P1E5L1</accession>
<dbReference type="SMART" id="SM00849">
    <property type="entry name" value="Lactamase_B"/>
    <property type="match status" value="1"/>
</dbReference>
<dbReference type="InterPro" id="IPR036866">
    <property type="entry name" value="RibonucZ/Hydroxyglut_hydro"/>
</dbReference>
<dbReference type="CDD" id="cd07727">
    <property type="entry name" value="YmaE-like_MBL-fold"/>
    <property type="match status" value="1"/>
</dbReference>
<reference evidence="3" key="1">
    <citation type="journal article" date="2017" name="Nat. Commun.">
        <title>The asparagus genome sheds light on the origin and evolution of a young Y chromosome.</title>
        <authorList>
            <person name="Harkess A."/>
            <person name="Zhou J."/>
            <person name="Xu C."/>
            <person name="Bowers J.E."/>
            <person name="Van der Hulst R."/>
            <person name="Ayyampalayam S."/>
            <person name="Mercati F."/>
            <person name="Riccardi P."/>
            <person name="McKain M.R."/>
            <person name="Kakrana A."/>
            <person name="Tang H."/>
            <person name="Ray J."/>
            <person name="Groenendijk J."/>
            <person name="Arikit S."/>
            <person name="Mathioni S.M."/>
            <person name="Nakano M."/>
            <person name="Shan H."/>
            <person name="Telgmann-Rauber A."/>
            <person name="Kanno A."/>
            <person name="Yue Z."/>
            <person name="Chen H."/>
            <person name="Li W."/>
            <person name="Chen Y."/>
            <person name="Xu X."/>
            <person name="Zhang Y."/>
            <person name="Luo S."/>
            <person name="Chen H."/>
            <person name="Gao J."/>
            <person name="Mao Z."/>
            <person name="Pires J.C."/>
            <person name="Luo M."/>
            <person name="Kudrna D."/>
            <person name="Wing R.A."/>
            <person name="Meyers B.C."/>
            <person name="Yi K."/>
            <person name="Kong H."/>
            <person name="Lavrijsen P."/>
            <person name="Sunseri F."/>
            <person name="Falavigna A."/>
            <person name="Ye Y."/>
            <person name="Leebens-Mack J.H."/>
            <person name="Chen G."/>
        </authorList>
    </citation>
    <scope>NUCLEOTIDE SEQUENCE [LARGE SCALE GENOMIC DNA]</scope>
    <source>
        <strain evidence="3">cv. DH0086</strain>
    </source>
</reference>
<sequence length="330" mass="37831">MALSQSFLFPKYRPPTPLPTRNTGRKVMVYARAARIRQRRPQNVEGEFFVDHRCIDCDTCRWMAPEHFKRVDERAAVTKQPISREERIKALQALLSCPTSSIHTEKPPEEIKEVHKTFPLPIDEHNLPGVYHCGYHSERSFGATSYLIVHPDGNILVDSPRYTEILVNKIEMLGGVRYMFLTHKDDVADHEKWSMHFRLVNTHDLSGVVEISTASVERKLHGDGPWSIGTDFELIYTPGHSAGSVSLYYKPLKVVFTGDHFAKSHASELTIFEQYNQQSVSMQLDSVRKFLDLDFNWILPGHGRRVQFTDSQEKNSAIQAFLAKKQPLLN</sequence>
<dbReference type="Gramene" id="ONK57921">
    <property type="protein sequence ID" value="ONK57921"/>
    <property type="gene ID" value="A4U43_C09F5640"/>
</dbReference>
<dbReference type="InterPro" id="IPR001279">
    <property type="entry name" value="Metallo-B-lactamas"/>
</dbReference>
<dbReference type="AlphaFoldDB" id="A0A5P1E5L1"/>
<evidence type="ECO:0000259" key="1">
    <source>
        <dbReference type="SMART" id="SM00849"/>
    </source>
</evidence>
<dbReference type="GO" id="GO:0046685">
    <property type="term" value="P:response to arsenic-containing substance"/>
    <property type="evidence" value="ECO:0007669"/>
    <property type="project" value="EnsemblPlants"/>
</dbReference>
<dbReference type="Gene3D" id="3.60.15.10">
    <property type="entry name" value="Ribonuclease Z/Hydroxyacylglutathione hydrolase-like"/>
    <property type="match status" value="1"/>
</dbReference>
<name>A0A5P1E5L1_ASPOF</name>
<dbReference type="Pfam" id="PF13370">
    <property type="entry name" value="Fer4_13"/>
    <property type="match status" value="1"/>
</dbReference>
<dbReference type="Proteomes" id="UP000243459">
    <property type="component" value="Chromosome 9"/>
</dbReference>
<dbReference type="SUPFAM" id="SSF56281">
    <property type="entry name" value="Metallo-hydrolase/oxidoreductase"/>
    <property type="match status" value="1"/>
</dbReference>
<evidence type="ECO:0000313" key="3">
    <source>
        <dbReference type="Proteomes" id="UP000243459"/>
    </source>
</evidence>
<dbReference type="PANTHER" id="PTHR42773">
    <property type="entry name" value="METALLO-BETA-LACTAMASE-RELATED"/>
    <property type="match status" value="1"/>
</dbReference>
<dbReference type="OMA" id="RYCFSGD"/>
<dbReference type="Gene3D" id="3.30.70.20">
    <property type="match status" value="1"/>
</dbReference>
<protein>
    <recommendedName>
        <fullName evidence="1">Metallo-beta-lactamase domain-containing protein</fullName>
    </recommendedName>
</protein>
<dbReference type="Pfam" id="PF00753">
    <property type="entry name" value="Lactamase_B"/>
    <property type="match status" value="1"/>
</dbReference>